<organism evidence="6 7">
    <name type="scientific">Rhizobium straminoryzae</name>
    <dbReference type="NCBI Taxonomy" id="1387186"/>
    <lineage>
        <taxon>Bacteria</taxon>
        <taxon>Pseudomonadati</taxon>
        <taxon>Pseudomonadota</taxon>
        <taxon>Alphaproteobacteria</taxon>
        <taxon>Hyphomicrobiales</taxon>
        <taxon>Rhizobiaceae</taxon>
        <taxon>Rhizobium/Agrobacterium group</taxon>
        <taxon>Rhizobium</taxon>
    </lineage>
</organism>
<name>A0A549TEX1_9HYPH</name>
<dbReference type="SMART" id="SM00354">
    <property type="entry name" value="HTH_LACI"/>
    <property type="match status" value="1"/>
</dbReference>
<gene>
    <name evidence="6" type="ORF">FNA46_05880</name>
</gene>
<keyword evidence="1" id="KW-0678">Repressor</keyword>
<evidence type="ECO:0000256" key="3">
    <source>
        <dbReference type="ARBA" id="ARBA00023125"/>
    </source>
</evidence>
<dbReference type="PANTHER" id="PTHR30146:SF148">
    <property type="entry name" value="HTH-TYPE TRANSCRIPTIONAL REPRESSOR PURR-RELATED"/>
    <property type="match status" value="1"/>
</dbReference>
<evidence type="ECO:0000256" key="2">
    <source>
        <dbReference type="ARBA" id="ARBA00023015"/>
    </source>
</evidence>
<evidence type="ECO:0000313" key="6">
    <source>
        <dbReference type="EMBL" id="TRL40826.1"/>
    </source>
</evidence>
<evidence type="ECO:0000259" key="5">
    <source>
        <dbReference type="PROSITE" id="PS50932"/>
    </source>
</evidence>
<keyword evidence="2" id="KW-0805">Transcription regulation</keyword>
<evidence type="ECO:0000256" key="4">
    <source>
        <dbReference type="ARBA" id="ARBA00023163"/>
    </source>
</evidence>
<evidence type="ECO:0000313" key="7">
    <source>
        <dbReference type="Proteomes" id="UP000316801"/>
    </source>
</evidence>
<keyword evidence="3" id="KW-0238">DNA-binding</keyword>
<dbReference type="EMBL" id="VJMG01000011">
    <property type="protein sequence ID" value="TRL40826.1"/>
    <property type="molecule type" value="Genomic_DNA"/>
</dbReference>
<protein>
    <submittedName>
        <fullName evidence="6">LacI family transcriptional regulator</fullName>
    </submittedName>
</protein>
<keyword evidence="7" id="KW-1185">Reference proteome</keyword>
<dbReference type="AlphaFoldDB" id="A0A549TEX1"/>
<dbReference type="CDD" id="cd06267">
    <property type="entry name" value="PBP1_LacI_sugar_binding-like"/>
    <property type="match status" value="1"/>
</dbReference>
<comment type="caution">
    <text evidence="6">The sequence shown here is derived from an EMBL/GenBank/DDBJ whole genome shotgun (WGS) entry which is preliminary data.</text>
</comment>
<dbReference type="CDD" id="cd01392">
    <property type="entry name" value="HTH_LacI"/>
    <property type="match status" value="1"/>
</dbReference>
<dbReference type="Proteomes" id="UP000316801">
    <property type="component" value="Unassembled WGS sequence"/>
</dbReference>
<dbReference type="Gene3D" id="1.10.260.40">
    <property type="entry name" value="lambda repressor-like DNA-binding domains"/>
    <property type="match status" value="1"/>
</dbReference>
<dbReference type="SUPFAM" id="SSF53822">
    <property type="entry name" value="Periplasmic binding protein-like I"/>
    <property type="match status" value="1"/>
</dbReference>
<dbReference type="Pfam" id="PF13377">
    <property type="entry name" value="Peripla_BP_3"/>
    <property type="match status" value="1"/>
</dbReference>
<keyword evidence="4" id="KW-0804">Transcription</keyword>
<dbReference type="Gene3D" id="3.40.50.2300">
    <property type="match status" value="2"/>
</dbReference>
<dbReference type="InterPro" id="IPR000843">
    <property type="entry name" value="HTH_LacI"/>
</dbReference>
<dbReference type="InterPro" id="IPR010982">
    <property type="entry name" value="Lambda_DNA-bd_dom_sf"/>
</dbReference>
<dbReference type="SUPFAM" id="SSF47413">
    <property type="entry name" value="lambda repressor-like DNA-binding domains"/>
    <property type="match status" value="1"/>
</dbReference>
<dbReference type="Pfam" id="PF00356">
    <property type="entry name" value="LacI"/>
    <property type="match status" value="1"/>
</dbReference>
<feature type="domain" description="HTH lacI-type" evidence="5">
    <location>
        <begin position="16"/>
        <end position="70"/>
    </location>
</feature>
<accession>A0A549TEX1</accession>
<dbReference type="GO" id="GO:0003700">
    <property type="term" value="F:DNA-binding transcription factor activity"/>
    <property type="evidence" value="ECO:0007669"/>
    <property type="project" value="TreeGrafter"/>
</dbReference>
<dbReference type="InterPro" id="IPR046335">
    <property type="entry name" value="LacI/GalR-like_sensor"/>
</dbReference>
<reference evidence="6 7" key="1">
    <citation type="submission" date="2019-07" db="EMBL/GenBank/DDBJ databases">
        <title>Ln-dependent methylotrophs.</title>
        <authorList>
            <person name="Tani A."/>
        </authorList>
    </citation>
    <scope>NUCLEOTIDE SEQUENCE [LARGE SCALE GENOMIC DNA]</scope>
    <source>
        <strain evidence="6 7">SM12</strain>
    </source>
</reference>
<evidence type="ECO:0000256" key="1">
    <source>
        <dbReference type="ARBA" id="ARBA00022491"/>
    </source>
</evidence>
<proteinExistence type="predicted"/>
<dbReference type="InterPro" id="IPR028082">
    <property type="entry name" value="Peripla_BP_I"/>
</dbReference>
<sequence>MPNRSHAVDRRSDRKIGIKDVSREAGVALSTVSHVLNGTAPISQEVRARVLEAARRLGYLAKRQQKGAIASLTTLYLAVPPGNRPHNDINLVSWTMLTQLSREAERRGVRVVAHNGSAELQAAEILAGARAVGAEGIVLVFDDNPKLLKGLTGADLPVVLLNGEDPAMGLDTVAPANRYGARLATEWLLSHGHRRILHLTWRGRSTIMRRLDGFRDAYAERGLPQDQGEVLYARGYEPDQAREALRDFITERGGLDGFTAVFCAADNLAIGALTELRAQGYAIPSDIAVVGFDGVAPGELTVPSLTTVRVPLDSLAASTVQMLENRLSFMNRDYPACRIELGCQFVERESGGSFVSIA</sequence>
<dbReference type="GO" id="GO:0000976">
    <property type="term" value="F:transcription cis-regulatory region binding"/>
    <property type="evidence" value="ECO:0007669"/>
    <property type="project" value="TreeGrafter"/>
</dbReference>
<dbReference type="PROSITE" id="PS50932">
    <property type="entry name" value="HTH_LACI_2"/>
    <property type="match status" value="1"/>
</dbReference>
<dbReference type="PANTHER" id="PTHR30146">
    <property type="entry name" value="LACI-RELATED TRANSCRIPTIONAL REPRESSOR"/>
    <property type="match status" value="1"/>
</dbReference>